<name>A0A6A6UT55_9PEZI</name>
<dbReference type="EMBL" id="MU004230">
    <property type="protein sequence ID" value="KAF2675519.1"/>
    <property type="molecule type" value="Genomic_DNA"/>
</dbReference>
<organism evidence="1 2">
    <name type="scientific">Microthyrium microscopicum</name>
    <dbReference type="NCBI Taxonomy" id="703497"/>
    <lineage>
        <taxon>Eukaryota</taxon>
        <taxon>Fungi</taxon>
        <taxon>Dikarya</taxon>
        <taxon>Ascomycota</taxon>
        <taxon>Pezizomycotina</taxon>
        <taxon>Dothideomycetes</taxon>
        <taxon>Dothideomycetes incertae sedis</taxon>
        <taxon>Microthyriales</taxon>
        <taxon>Microthyriaceae</taxon>
        <taxon>Microthyrium</taxon>
    </lineage>
</organism>
<protein>
    <submittedName>
        <fullName evidence="1">Uncharacterized protein</fullName>
    </submittedName>
</protein>
<evidence type="ECO:0000313" key="1">
    <source>
        <dbReference type="EMBL" id="KAF2675519.1"/>
    </source>
</evidence>
<evidence type="ECO:0000313" key="2">
    <source>
        <dbReference type="Proteomes" id="UP000799302"/>
    </source>
</evidence>
<dbReference type="AlphaFoldDB" id="A0A6A6UT55"/>
<dbReference type="Proteomes" id="UP000799302">
    <property type="component" value="Unassembled WGS sequence"/>
</dbReference>
<proteinExistence type="predicted"/>
<gene>
    <name evidence="1" type="ORF">BT63DRAFT_450507</name>
</gene>
<accession>A0A6A6UT55</accession>
<reference evidence="1" key="1">
    <citation type="journal article" date="2020" name="Stud. Mycol.">
        <title>101 Dothideomycetes genomes: a test case for predicting lifestyles and emergence of pathogens.</title>
        <authorList>
            <person name="Haridas S."/>
            <person name="Albert R."/>
            <person name="Binder M."/>
            <person name="Bloem J."/>
            <person name="Labutti K."/>
            <person name="Salamov A."/>
            <person name="Andreopoulos B."/>
            <person name="Baker S."/>
            <person name="Barry K."/>
            <person name="Bills G."/>
            <person name="Bluhm B."/>
            <person name="Cannon C."/>
            <person name="Castanera R."/>
            <person name="Culley D."/>
            <person name="Daum C."/>
            <person name="Ezra D."/>
            <person name="Gonzalez J."/>
            <person name="Henrissat B."/>
            <person name="Kuo A."/>
            <person name="Liang C."/>
            <person name="Lipzen A."/>
            <person name="Lutzoni F."/>
            <person name="Magnuson J."/>
            <person name="Mondo S."/>
            <person name="Nolan M."/>
            <person name="Ohm R."/>
            <person name="Pangilinan J."/>
            <person name="Park H.-J."/>
            <person name="Ramirez L."/>
            <person name="Alfaro M."/>
            <person name="Sun H."/>
            <person name="Tritt A."/>
            <person name="Yoshinaga Y."/>
            <person name="Zwiers L.-H."/>
            <person name="Turgeon B."/>
            <person name="Goodwin S."/>
            <person name="Spatafora J."/>
            <person name="Crous P."/>
            <person name="Grigoriev I."/>
        </authorList>
    </citation>
    <scope>NUCLEOTIDE SEQUENCE</scope>
    <source>
        <strain evidence="1">CBS 115976</strain>
    </source>
</reference>
<keyword evidence="2" id="KW-1185">Reference proteome</keyword>
<sequence>MAVARRNIFTGLQILSIAQSSWDCAYRSMTLNSKWRNMEEWRRMKYPFTNSGIAKMEKCVMAGLKDVLRQELSIYQADEDGNFPAIQQTGSHLPGLFVKAISPTDGFELFWSIDCHGTANPSSPASVGAIGR</sequence>